<gene>
    <name evidence="1" type="ORF">BDN72DRAFT_863694</name>
</gene>
<evidence type="ECO:0000313" key="1">
    <source>
        <dbReference type="EMBL" id="TFK61327.1"/>
    </source>
</evidence>
<dbReference type="Proteomes" id="UP000308600">
    <property type="component" value="Unassembled WGS sequence"/>
</dbReference>
<evidence type="ECO:0000313" key="2">
    <source>
        <dbReference type="Proteomes" id="UP000308600"/>
    </source>
</evidence>
<protein>
    <submittedName>
        <fullName evidence="1">Uncharacterized protein</fullName>
    </submittedName>
</protein>
<reference evidence="1 2" key="1">
    <citation type="journal article" date="2019" name="Nat. Ecol. Evol.">
        <title>Megaphylogeny resolves global patterns of mushroom evolution.</title>
        <authorList>
            <person name="Varga T."/>
            <person name="Krizsan K."/>
            <person name="Foldi C."/>
            <person name="Dima B."/>
            <person name="Sanchez-Garcia M."/>
            <person name="Sanchez-Ramirez S."/>
            <person name="Szollosi G.J."/>
            <person name="Szarkandi J.G."/>
            <person name="Papp V."/>
            <person name="Albert L."/>
            <person name="Andreopoulos W."/>
            <person name="Angelini C."/>
            <person name="Antonin V."/>
            <person name="Barry K.W."/>
            <person name="Bougher N.L."/>
            <person name="Buchanan P."/>
            <person name="Buyck B."/>
            <person name="Bense V."/>
            <person name="Catcheside P."/>
            <person name="Chovatia M."/>
            <person name="Cooper J."/>
            <person name="Damon W."/>
            <person name="Desjardin D."/>
            <person name="Finy P."/>
            <person name="Geml J."/>
            <person name="Haridas S."/>
            <person name="Hughes K."/>
            <person name="Justo A."/>
            <person name="Karasinski D."/>
            <person name="Kautmanova I."/>
            <person name="Kiss B."/>
            <person name="Kocsube S."/>
            <person name="Kotiranta H."/>
            <person name="LaButti K.M."/>
            <person name="Lechner B.E."/>
            <person name="Liimatainen K."/>
            <person name="Lipzen A."/>
            <person name="Lukacs Z."/>
            <person name="Mihaltcheva S."/>
            <person name="Morgado L.N."/>
            <person name="Niskanen T."/>
            <person name="Noordeloos M.E."/>
            <person name="Ohm R.A."/>
            <person name="Ortiz-Santana B."/>
            <person name="Ovrebo C."/>
            <person name="Racz N."/>
            <person name="Riley R."/>
            <person name="Savchenko A."/>
            <person name="Shiryaev A."/>
            <person name="Soop K."/>
            <person name="Spirin V."/>
            <person name="Szebenyi C."/>
            <person name="Tomsovsky M."/>
            <person name="Tulloss R.E."/>
            <person name="Uehling J."/>
            <person name="Grigoriev I.V."/>
            <person name="Vagvolgyi C."/>
            <person name="Papp T."/>
            <person name="Martin F.M."/>
            <person name="Miettinen O."/>
            <person name="Hibbett D.S."/>
            <person name="Nagy L.G."/>
        </authorList>
    </citation>
    <scope>NUCLEOTIDE SEQUENCE [LARGE SCALE GENOMIC DNA]</scope>
    <source>
        <strain evidence="1 2">NL-1719</strain>
    </source>
</reference>
<name>A0ACD3A941_9AGAR</name>
<sequence>MRAPSSELPSTRRREPTGGQGTKMDQGLALGTLGNINLTCLGALKSSYEKISLTRRNYMENEAKRTPGELFSNFAKARSRRDKCQQEGSNNNKVLKTGVDEDDEISYDHVKPSKTPTTAATAPTPSSTAGSPLAEPQRPKPMAPVPAVYPHHRPPQCVKASSGRWSVERKGHDAGHQNYSMQRNGQEFERFEFEHEVHENAQRHFNRAVLSDLEVRVRVITGASFGRKFPNRVRPSGDHHKRKPPSRTKAAGQDTGPHRRQIGDDLVKSTWLGLYFPIHTTPV</sequence>
<proteinExistence type="predicted"/>
<keyword evidence="2" id="KW-1185">Reference proteome</keyword>
<accession>A0ACD3A941</accession>
<dbReference type="EMBL" id="ML208671">
    <property type="protein sequence ID" value="TFK61327.1"/>
    <property type="molecule type" value="Genomic_DNA"/>
</dbReference>
<organism evidence="1 2">
    <name type="scientific">Pluteus cervinus</name>
    <dbReference type="NCBI Taxonomy" id="181527"/>
    <lineage>
        <taxon>Eukaryota</taxon>
        <taxon>Fungi</taxon>
        <taxon>Dikarya</taxon>
        <taxon>Basidiomycota</taxon>
        <taxon>Agaricomycotina</taxon>
        <taxon>Agaricomycetes</taxon>
        <taxon>Agaricomycetidae</taxon>
        <taxon>Agaricales</taxon>
        <taxon>Pluteineae</taxon>
        <taxon>Pluteaceae</taxon>
        <taxon>Pluteus</taxon>
    </lineage>
</organism>